<feature type="compositionally biased region" description="Polar residues" evidence="1">
    <location>
        <begin position="849"/>
        <end position="860"/>
    </location>
</feature>
<accession>A0AAD6XXH5</accession>
<protein>
    <submittedName>
        <fullName evidence="2">Uncharacterized protein</fullName>
    </submittedName>
</protein>
<name>A0AAD6XXH5_9AGAR</name>
<feature type="region of interest" description="Disordered" evidence="1">
    <location>
        <begin position="771"/>
        <end position="875"/>
    </location>
</feature>
<feature type="compositionally biased region" description="Low complexity" evidence="1">
    <location>
        <begin position="771"/>
        <end position="784"/>
    </location>
</feature>
<feature type="compositionally biased region" description="Low complexity" evidence="1">
    <location>
        <begin position="168"/>
        <end position="185"/>
    </location>
</feature>
<feature type="region of interest" description="Disordered" evidence="1">
    <location>
        <begin position="432"/>
        <end position="513"/>
    </location>
</feature>
<feature type="compositionally biased region" description="Polar residues" evidence="1">
    <location>
        <begin position="598"/>
        <end position="616"/>
    </location>
</feature>
<keyword evidence="3" id="KW-1185">Reference proteome</keyword>
<comment type="caution">
    <text evidence="2">The sequence shown here is derived from an EMBL/GenBank/DDBJ whole genome shotgun (WGS) entry which is preliminary data.</text>
</comment>
<organism evidence="2 3">
    <name type="scientific">Mycena belliarum</name>
    <dbReference type="NCBI Taxonomy" id="1033014"/>
    <lineage>
        <taxon>Eukaryota</taxon>
        <taxon>Fungi</taxon>
        <taxon>Dikarya</taxon>
        <taxon>Basidiomycota</taxon>
        <taxon>Agaricomycotina</taxon>
        <taxon>Agaricomycetes</taxon>
        <taxon>Agaricomycetidae</taxon>
        <taxon>Agaricales</taxon>
        <taxon>Marasmiineae</taxon>
        <taxon>Mycenaceae</taxon>
        <taxon>Mycena</taxon>
    </lineage>
</organism>
<sequence>MSGAAELMSGTHEEYYPNAIYEESFFSANPDDPAPAEIAGAPARECSVRGCANPVDLLAPDPITNRSLKMCAPCREKHRSYASTKRARRKAEKILVSRLSAGEVPQIQATQWANEVLTGNATVTAQYSSPIVATAPQSTSQPQPTVLVDDPPSEPVQWVIDPALYSQPSGPSSSSTLAGALTLPPSTDPPSNNPLAALPAGPAFHSSSIAVPRDLNTGNFQDGQVSVATASAPSLPNASPSHSGVPLFNANGTAGVASQALANEKPRYCSVKGCKAIILETIEEYAFKMCRNCRDKYRNYGITKRAKWKAERETYDKELEGLRVKEDMRRAAEGLPLLVDSEEELRAWELSLIEEHVPNHQYTPRGGVAMPMGPLDTRYSHQVPSAVPLPARMCTVSHCHKILPGFYRYKRCETHRVQNRWHSKLKRGREKIDKGFMLPDGTPLVAPGPIRLKKVAETKDPKEPKEKKSRKKRGGKGKEVEGGEGVPAEENVDGAPDETNSSKPVAKRSKDATSCRGGECLNLIMPGTRWRTCDICRAQKRDSRREQRMANKLQATGSFTNITPDAVETVSDFCMTPATALGSGISIPIVTADPSATPGDSVSNPPEHTSTSTLLTVNEPLPDKSERPESVRTVRKYRKWPRYHKDASAESGSNAVASSSATPSFAAASAQPPSHPSPYPYPGPGAFPCYMPSQGYYDMPPPPVTTAPGQPRLVFIPSPYPYAMRPPPSTTGIITPSLNTPAPFPYYYPYAAQPPGYGMPQHYPRAHYAYPPPTQITTGGQPTPYAMYKSYSTPQSQPQPQPPLAASPTQGYTFYRFKNDVQNPPELPNKRRRLSDEADGLAQDERQQRTTTSAPPSAGSNEPPDEPSSAATAVSAATIVSTADVPMPPPEELPLPLGTGMNALNENEQVSVPETAPQRMCASKTCSRALVSGAPGPLCDRCRAKMKKRQAMTKQRFRLEPKKITGGKGGVSFALRDLEKESSLV</sequence>
<feature type="compositionally biased region" description="Basic and acidic residues" evidence="1">
    <location>
        <begin position="454"/>
        <end position="466"/>
    </location>
</feature>
<dbReference type="Proteomes" id="UP001222325">
    <property type="component" value="Unassembled WGS sequence"/>
</dbReference>
<evidence type="ECO:0000313" key="3">
    <source>
        <dbReference type="Proteomes" id="UP001222325"/>
    </source>
</evidence>
<proteinExistence type="predicted"/>
<gene>
    <name evidence="2" type="ORF">B0H15DRAFT_1016974</name>
</gene>
<dbReference type="AlphaFoldDB" id="A0AAD6XXH5"/>
<reference evidence="2" key="1">
    <citation type="submission" date="2023-03" db="EMBL/GenBank/DDBJ databases">
        <title>Massive genome expansion in bonnet fungi (Mycena s.s.) driven by repeated elements and novel gene families across ecological guilds.</title>
        <authorList>
            <consortium name="Lawrence Berkeley National Laboratory"/>
            <person name="Harder C.B."/>
            <person name="Miyauchi S."/>
            <person name="Viragh M."/>
            <person name="Kuo A."/>
            <person name="Thoen E."/>
            <person name="Andreopoulos B."/>
            <person name="Lu D."/>
            <person name="Skrede I."/>
            <person name="Drula E."/>
            <person name="Henrissat B."/>
            <person name="Morin E."/>
            <person name="Kohler A."/>
            <person name="Barry K."/>
            <person name="LaButti K."/>
            <person name="Morin E."/>
            <person name="Salamov A."/>
            <person name="Lipzen A."/>
            <person name="Mereny Z."/>
            <person name="Hegedus B."/>
            <person name="Baldrian P."/>
            <person name="Stursova M."/>
            <person name="Weitz H."/>
            <person name="Taylor A."/>
            <person name="Grigoriev I.V."/>
            <person name="Nagy L.G."/>
            <person name="Martin F."/>
            <person name="Kauserud H."/>
        </authorList>
    </citation>
    <scope>NUCLEOTIDE SEQUENCE</scope>
    <source>
        <strain evidence="2">CBHHK173m</strain>
    </source>
</reference>
<evidence type="ECO:0000256" key="1">
    <source>
        <dbReference type="SAM" id="MobiDB-lite"/>
    </source>
</evidence>
<feature type="compositionally biased region" description="Basic and acidic residues" evidence="1">
    <location>
        <begin position="621"/>
        <end position="632"/>
    </location>
</feature>
<dbReference type="EMBL" id="JARJCN010000002">
    <property type="protein sequence ID" value="KAJ7103158.1"/>
    <property type="molecule type" value="Genomic_DNA"/>
</dbReference>
<feature type="region of interest" description="Disordered" evidence="1">
    <location>
        <begin position="163"/>
        <end position="199"/>
    </location>
</feature>
<feature type="region of interest" description="Disordered" evidence="1">
    <location>
        <begin position="591"/>
        <end position="633"/>
    </location>
</feature>
<evidence type="ECO:0000313" key="2">
    <source>
        <dbReference type="EMBL" id="KAJ7103158.1"/>
    </source>
</evidence>